<dbReference type="InterPro" id="IPR050221">
    <property type="entry name" value="26S_Proteasome_ATPase"/>
</dbReference>
<comment type="similarity">
    <text evidence="1">Belongs to the AAA ATPase family.</text>
</comment>
<evidence type="ECO:0000259" key="4">
    <source>
        <dbReference type="SMART" id="SM00382"/>
    </source>
</evidence>
<proteinExistence type="inferred from homology"/>
<accession>A0A2P8GM64</accession>
<organism evidence="5 6">
    <name type="scientific">Chitinophaga ginsengisoli</name>
    <dbReference type="NCBI Taxonomy" id="363837"/>
    <lineage>
        <taxon>Bacteria</taxon>
        <taxon>Pseudomonadati</taxon>
        <taxon>Bacteroidota</taxon>
        <taxon>Chitinophagia</taxon>
        <taxon>Chitinophagales</taxon>
        <taxon>Chitinophagaceae</taxon>
        <taxon>Chitinophaga</taxon>
    </lineage>
</organism>
<evidence type="ECO:0000256" key="1">
    <source>
        <dbReference type="ARBA" id="ARBA00006914"/>
    </source>
</evidence>
<feature type="domain" description="AAA+ ATPase" evidence="4">
    <location>
        <begin position="239"/>
        <end position="381"/>
    </location>
</feature>
<dbReference type="EMBL" id="PYGK01000002">
    <property type="protein sequence ID" value="PSL35050.1"/>
    <property type="molecule type" value="Genomic_DNA"/>
</dbReference>
<comment type="caution">
    <text evidence="5">The sequence shown here is derived from an EMBL/GenBank/DDBJ whole genome shotgun (WGS) entry which is preliminary data.</text>
</comment>
<evidence type="ECO:0000313" key="5">
    <source>
        <dbReference type="EMBL" id="PSL35050.1"/>
    </source>
</evidence>
<gene>
    <name evidence="5" type="ORF">CLV42_102624</name>
</gene>
<dbReference type="Pfam" id="PF00004">
    <property type="entry name" value="AAA"/>
    <property type="match status" value="1"/>
</dbReference>
<dbReference type="GO" id="GO:0005524">
    <property type="term" value="F:ATP binding"/>
    <property type="evidence" value="ECO:0007669"/>
    <property type="project" value="UniProtKB-KW"/>
</dbReference>
<evidence type="ECO:0000313" key="6">
    <source>
        <dbReference type="Proteomes" id="UP000240978"/>
    </source>
</evidence>
<dbReference type="CDD" id="cd19481">
    <property type="entry name" value="RecA-like_protease"/>
    <property type="match status" value="1"/>
</dbReference>
<sequence>MMIDNTKNAAALQEYLSWLQTEMRKRLTQYFGAEPGTTPMIPDESIQPGSSWPDAPLTKFIHDNELDKDAQLLLIMALAPHINAVFFETLIHEHLVDKGDFPLIGCVKGTQFRGLLPTGDTFLFLLAGTDLSTRISKMQLLSETHLFAKRQVLWVEKPEEGEPAMSGKLVMSQEYIDLFLTGTHAKPRFGNDFPAESITTPLDWPDLVLNAQTMEQLHELKKWLRLKDKLRATNKRLKPGYRALFYGPPGTGKTLSACLLGKRDPAEDPDNMQEDFDVFRIDLSLVVSKFIGETEKNLSHLFDKAEHKNWILFFDEADALFGKRTNIRDAHDKYANQEIAYLLQRIENYNGLVILASNFKNNIDPAFSRRFQSIIQFPMPNQAERLQLWKMILPDNMMEKEGILEKVSATHEISGASIINVAQYCFLKNMQPDGSISPVSAVDLEEGLIREFNKEGKIYK</sequence>
<dbReference type="RefSeq" id="WP_211303402.1">
    <property type="nucleotide sequence ID" value="NZ_PYGK01000002.1"/>
</dbReference>
<dbReference type="SMART" id="SM00382">
    <property type="entry name" value="AAA"/>
    <property type="match status" value="1"/>
</dbReference>
<keyword evidence="3" id="KW-0067">ATP-binding</keyword>
<dbReference type="InterPro" id="IPR003593">
    <property type="entry name" value="AAA+_ATPase"/>
</dbReference>
<dbReference type="Proteomes" id="UP000240978">
    <property type="component" value="Unassembled WGS sequence"/>
</dbReference>
<dbReference type="SUPFAM" id="SSF52540">
    <property type="entry name" value="P-loop containing nucleoside triphosphate hydrolases"/>
    <property type="match status" value="1"/>
</dbReference>
<keyword evidence="6" id="KW-1185">Reference proteome</keyword>
<dbReference type="InterPro" id="IPR027417">
    <property type="entry name" value="P-loop_NTPase"/>
</dbReference>
<dbReference type="AlphaFoldDB" id="A0A2P8GM64"/>
<evidence type="ECO:0000256" key="2">
    <source>
        <dbReference type="ARBA" id="ARBA00022741"/>
    </source>
</evidence>
<dbReference type="GO" id="GO:0016887">
    <property type="term" value="F:ATP hydrolysis activity"/>
    <property type="evidence" value="ECO:0007669"/>
    <property type="project" value="InterPro"/>
</dbReference>
<name>A0A2P8GM64_9BACT</name>
<evidence type="ECO:0000256" key="3">
    <source>
        <dbReference type="ARBA" id="ARBA00022840"/>
    </source>
</evidence>
<dbReference type="Gene3D" id="3.40.50.300">
    <property type="entry name" value="P-loop containing nucleotide triphosphate hydrolases"/>
    <property type="match status" value="1"/>
</dbReference>
<dbReference type="InterPro" id="IPR003959">
    <property type="entry name" value="ATPase_AAA_core"/>
</dbReference>
<keyword evidence="2" id="KW-0547">Nucleotide-binding</keyword>
<dbReference type="PANTHER" id="PTHR23073">
    <property type="entry name" value="26S PROTEASOME REGULATORY SUBUNIT"/>
    <property type="match status" value="1"/>
</dbReference>
<reference evidence="5 6" key="1">
    <citation type="submission" date="2018-03" db="EMBL/GenBank/DDBJ databases">
        <title>Genomic Encyclopedia of Archaeal and Bacterial Type Strains, Phase II (KMG-II): from individual species to whole genera.</title>
        <authorList>
            <person name="Goeker M."/>
        </authorList>
    </citation>
    <scope>NUCLEOTIDE SEQUENCE [LARGE SCALE GENOMIC DNA]</scope>
    <source>
        <strain evidence="5 6">DSM 18107</strain>
    </source>
</reference>
<protein>
    <submittedName>
        <fullName evidence="5">ATPase family protein associated with various cellular activities (AAA)</fullName>
    </submittedName>
</protein>